<keyword evidence="3" id="KW-1185">Reference proteome</keyword>
<feature type="transmembrane region" description="Helical" evidence="1">
    <location>
        <begin position="12"/>
        <end position="32"/>
    </location>
</feature>
<name>A0A4Q0MNR0_9HYPH</name>
<dbReference type="RefSeq" id="WP_128775729.1">
    <property type="nucleotide sequence ID" value="NZ_RYFI01000001.1"/>
</dbReference>
<protein>
    <submittedName>
        <fullName evidence="2">Uncharacterized protein</fullName>
    </submittedName>
</protein>
<sequence length="68" mass="6682">MELLGVLIARETIIATAVVGAALATAASLRSVRARAGPAAAGALVKAGYALTGVSMLLMIVAGFLSGR</sequence>
<keyword evidence="1" id="KW-0472">Membrane</keyword>
<accession>A0A4Q0MNR0</accession>
<evidence type="ECO:0000313" key="3">
    <source>
        <dbReference type="Proteomes" id="UP000289708"/>
    </source>
</evidence>
<dbReference type="EMBL" id="RYFI01000001">
    <property type="protein sequence ID" value="RXF75551.1"/>
    <property type="molecule type" value="Genomic_DNA"/>
</dbReference>
<dbReference type="AlphaFoldDB" id="A0A4Q0MNR0"/>
<dbReference type="Proteomes" id="UP000289708">
    <property type="component" value="Unassembled WGS sequence"/>
</dbReference>
<keyword evidence="1" id="KW-1133">Transmembrane helix</keyword>
<organism evidence="2 3">
    <name type="scientific">Hansschlegelia zhihuaiae</name>
    <dbReference type="NCBI Taxonomy" id="405005"/>
    <lineage>
        <taxon>Bacteria</taxon>
        <taxon>Pseudomonadati</taxon>
        <taxon>Pseudomonadota</taxon>
        <taxon>Alphaproteobacteria</taxon>
        <taxon>Hyphomicrobiales</taxon>
        <taxon>Methylopilaceae</taxon>
        <taxon>Hansschlegelia</taxon>
    </lineage>
</organism>
<feature type="transmembrane region" description="Helical" evidence="1">
    <location>
        <begin position="44"/>
        <end position="65"/>
    </location>
</feature>
<comment type="caution">
    <text evidence="2">The sequence shown here is derived from an EMBL/GenBank/DDBJ whole genome shotgun (WGS) entry which is preliminary data.</text>
</comment>
<keyword evidence="1" id="KW-0812">Transmembrane</keyword>
<evidence type="ECO:0000313" key="2">
    <source>
        <dbReference type="EMBL" id="RXF75551.1"/>
    </source>
</evidence>
<proteinExistence type="predicted"/>
<evidence type="ECO:0000256" key="1">
    <source>
        <dbReference type="SAM" id="Phobius"/>
    </source>
</evidence>
<reference evidence="2 3" key="1">
    <citation type="submission" date="2018-12" db="EMBL/GenBank/DDBJ databases">
        <title>bacterium Hansschlegelia zhihuaiae S113.</title>
        <authorList>
            <person name="He J."/>
        </authorList>
    </citation>
    <scope>NUCLEOTIDE SEQUENCE [LARGE SCALE GENOMIC DNA]</scope>
    <source>
        <strain evidence="2 3">S 113</strain>
    </source>
</reference>
<gene>
    <name evidence="2" type="ORF">EK403_01480</name>
</gene>